<evidence type="ECO:0000313" key="2">
    <source>
        <dbReference type="EMBL" id="GCD97783.1"/>
    </source>
</evidence>
<proteinExistence type="predicted"/>
<dbReference type="EMBL" id="BIFH01000025">
    <property type="protein sequence ID" value="GCD97783.1"/>
    <property type="molecule type" value="Genomic_DNA"/>
</dbReference>
<protein>
    <submittedName>
        <fullName evidence="2">Uncharacterized protein</fullName>
    </submittedName>
</protein>
<organism evidence="2 3">
    <name type="scientific">Embleya hyalina</name>
    <dbReference type="NCBI Taxonomy" id="516124"/>
    <lineage>
        <taxon>Bacteria</taxon>
        <taxon>Bacillati</taxon>
        <taxon>Actinomycetota</taxon>
        <taxon>Actinomycetes</taxon>
        <taxon>Kitasatosporales</taxon>
        <taxon>Streptomycetaceae</taxon>
        <taxon>Embleya</taxon>
    </lineage>
</organism>
<feature type="region of interest" description="Disordered" evidence="1">
    <location>
        <begin position="1"/>
        <end position="109"/>
    </location>
</feature>
<evidence type="ECO:0000256" key="1">
    <source>
        <dbReference type="SAM" id="MobiDB-lite"/>
    </source>
</evidence>
<gene>
    <name evidence="2" type="ORF">EHYA_05479</name>
</gene>
<sequence length="295" mass="31293">MRDSTAAPSALVRGRRRGRSGRPTAGAVVCRNLWGDVSRRPVAGRRPGRRGALRRERLSAELVGSGGAGCDRRGRARPARAPGRPGPAGAGEGAARVPAASSGRAGDLRGPARALRVEEHPRARAGLVLAIAQPAREYRHEDAAGFARACWSDPARPPEVGVAAALGRSCLVDDPPPEDLRHVPDEIVTPELGVLMAEEPWIRQVDHLSGTGLTPTRHPLHGSRIPRYPGSTRGFRRRTALPRLGSEPCAQMQGPPNELEACRPCGTVIPRVVFQAGGWVRSSSSASVRMPSGLT</sequence>
<name>A0A401YT49_9ACTN</name>
<accession>A0A401YT49</accession>
<feature type="compositionally biased region" description="Basic residues" evidence="1">
    <location>
        <begin position="42"/>
        <end position="52"/>
    </location>
</feature>
<feature type="region of interest" description="Disordered" evidence="1">
    <location>
        <begin position="213"/>
        <end position="234"/>
    </location>
</feature>
<reference evidence="2 3" key="1">
    <citation type="submission" date="2018-12" db="EMBL/GenBank/DDBJ databases">
        <title>Draft genome sequence of Embleya hyalina NBRC 13850T.</title>
        <authorList>
            <person name="Komaki H."/>
            <person name="Hosoyama A."/>
            <person name="Kimura A."/>
            <person name="Ichikawa N."/>
            <person name="Tamura T."/>
        </authorList>
    </citation>
    <scope>NUCLEOTIDE SEQUENCE [LARGE SCALE GENOMIC DNA]</scope>
    <source>
        <strain evidence="2 3">NBRC 13850</strain>
    </source>
</reference>
<dbReference type="Proteomes" id="UP000286931">
    <property type="component" value="Unassembled WGS sequence"/>
</dbReference>
<evidence type="ECO:0000313" key="3">
    <source>
        <dbReference type="Proteomes" id="UP000286931"/>
    </source>
</evidence>
<comment type="caution">
    <text evidence="2">The sequence shown here is derived from an EMBL/GenBank/DDBJ whole genome shotgun (WGS) entry which is preliminary data.</text>
</comment>
<dbReference type="AlphaFoldDB" id="A0A401YT49"/>
<keyword evidence="3" id="KW-1185">Reference proteome</keyword>